<dbReference type="Proteomes" id="UP001054902">
    <property type="component" value="Unassembled WGS sequence"/>
</dbReference>
<proteinExistence type="predicted"/>
<comment type="caution">
    <text evidence="1">The sequence shown here is derived from an EMBL/GenBank/DDBJ whole genome shotgun (WGS) entry which is preliminary data.</text>
</comment>
<reference evidence="1 2" key="1">
    <citation type="journal article" date="2021" name="Sci. Rep.">
        <title>The genome of the diatom Chaetoceros tenuissimus carries an ancient integrated fragment of an extant virus.</title>
        <authorList>
            <person name="Hongo Y."/>
            <person name="Kimura K."/>
            <person name="Takaki Y."/>
            <person name="Yoshida Y."/>
            <person name="Baba S."/>
            <person name="Kobayashi G."/>
            <person name="Nagasaki K."/>
            <person name="Hano T."/>
            <person name="Tomaru Y."/>
        </authorList>
    </citation>
    <scope>NUCLEOTIDE SEQUENCE [LARGE SCALE GENOMIC DNA]</scope>
    <source>
        <strain evidence="1 2">NIES-3715</strain>
    </source>
</reference>
<dbReference type="AlphaFoldDB" id="A0AAD3CPX7"/>
<sequence>MSGEHERGGLLTSDEQDADEFNTLQKLCCENRVNALEDLRRIGLLKKNDIREQSLLLPSIIYNNAYESETFEYFLNWDPDALVNTMYDRHPLVQAICRFENSDSDCKEKALAVALKAGFKYHSEIGGLLFIEDEWDVKAFDFAYNEFGIMKVMQMLQKILSPACKYPILHHICIKAPRHKDLFMMQFPWAYQLRDSEGRSLHQAILVAGPDVMNSNDILFATLTDSQIQTKDPITTLYPFAAMAVGKHADLKNCFYLLCRQPSVLDKRSRANNESRRPRRCRKKRKMIDTVIDS</sequence>
<evidence type="ECO:0000313" key="1">
    <source>
        <dbReference type="EMBL" id="GFH49912.1"/>
    </source>
</evidence>
<accession>A0AAD3CPX7</accession>
<dbReference type="EMBL" id="BLLK01000038">
    <property type="protein sequence ID" value="GFH49912.1"/>
    <property type="molecule type" value="Genomic_DNA"/>
</dbReference>
<evidence type="ECO:0000313" key="2">
    <source>
        <dbReference type="Proteomes" id="UP001054902"/>
    </source>
</evidence>
<gene>
    <name evidence="1" type="ORF">CTEN210_06388</name>
</gene>
<organism evidence="1 2">
    <name type="scientific">Chaetoceros tenuissimus</name>
    <dbReference type="NCBI Taxonomy" id="426638"/>
    <lineage>
        <taxon>Eukaryota</taxon>
        <taxon>Sar</taxon>
        <taxon>Stramenopiles</taxon>
        <taxon>Ochrophyta</taxon>
        <taxon>Bacillariophyta</taxon>
        <taxon>Coscinodiscophyceae</taxon>
        <taxon>Chaetocerotophycidae</taxon>
        <taxon>Chaetocerotales</taxon>
        <taxon>Chaetocerotaceae</taxon>
        <taxon>Chaetoceros</taxon>
    </lineage>
</organism>
<keyword evidence="2" id="KW-1185">Reference proteome</keyword>
<protein>
    <submittedName>
        <fullName evidence="1">Uncharacterized protein</fullName>
    </submittedName>
</protein>
<name>A0AAD3CPX7_9STRA</name>